<comment type="caution">
    <text evidence="13">The sequence shown here is derived from an EMBL/GenBank/DDBJ whole genome shotgun (WGS) entry which is preliminary data.</text>
</comment>
<reference evidence="13 14" key="1">
    <citation type="submission" date="2023-08" db="EMBL/GenBank/DDBJ databases">
        <authorList>
            <person name="Roldan D.M."/>
            <person name="Menes R.J."/>
        </authorList>
    </citation>
    <scope>NUCLEOTIDE SEQUENCE [LARGE SCALE GENOMIC DNA]</scope>
    <source>
        <strain evidence="13 14">CCM 2812</strain>
    </source>
</reference>
<keyword evidence="8 12" id="KW-0812">Transmembrane</keyword>
<gene>
    <name evidence="13" type="primary">ccmD</name>
    <name evidence="13" type="ORF">Q8X39_16180</name>
</gene>
<evidence type="ECO:0000256" key="6">
    <source>
        <dbReference type="ARBA" id="ARBA00022475"/>
    </source>
</evidence>
<dbReference type="Proteomes" id="UP001235760">
    <property type="component" value="Unassembled WGS sequence"/>
</dbReference>
<sequence length="51" mass="5876">MKDFWSMGGYGLYVWGSYAVCAAVMLLEPWLARQRQRRALQAAARPIDEEI</sequence>
<keyword evidence="9 12" id="KW-0201">Cytochrome c-type biogenesis</keyword>
<evidence type="ECO:0000313" key="14">
    <source>
        <dbReference type="Proteomes" id="UP001235760"/>
    </source>
</evidence>
<evidence type="ECO:0000256" key="4">
    <source>
        <dbReference type="ARBA" id="ARBA00016461"/>
    </source>
</evidence>
<keyword evidence="11 12" id="KW-0472">Membrane</keyword>
<evidence type="ECO:0000256" key="2">
    <source>
        <dbReference type="ARBA" id="ARBA00004377"/>
    </source>
</evidence>
<keyword evidence="7 12" id="KW-0997">Cell inner membrane</keyword>
<keyword evidence="10 12" id="KW-1133">Transmembrane helix</keyword>
<dbReference type="EMBL" id="JAUZEE010000009">
    <property type="protein sequence ID" value="MDP4302174.1"/>
    <property type="molecule type" value="Genomic_DNA"/>
</dbReference>
<evidence type="ECO:0000256" key="7">
    <source>
        <dbReference type="ARBA" id="ARBA00022519"/>
    </source>
</evidence>
<keyword evidence="5 12" id="KW-0813">Transport</keyword>
<keyword evidence="14" id="KW-1185">Reference proteome</keyword>
<evidence type="ECO:0000313" key="13">
    <source>
        <dbReference type="EMBL" id="MDP4302174.1"/>
    </source>
</evidence>
<evidence type="ECO:0000256" key="8">
    <source>
        <dbReference type="ARBA" id="ARBA00022692"/>
    </source>
</evidence>
<accession>A0ABT9G6R2</accession>
<evidence type="ECO:0000256" key="11">
    <source>
        <dbReference type="ARBA" id="ARBA00023136"/>
    </source>
</evidence>
<comment type="subcellular location">
    <subcellularLocation>
        <location evidence="2 12">Cell inner membrane</location>
        <topology evidence="2 12">Single-pass membrane protein</topology>
    </subcellularLocation>
</comment>
<name>A0ABT9G6R2_LEPDI</name>
<comment type="similarity">
    <text evidence="3 12">Belongs to the CcmD/CycX/HelD family.</text>
</comment>
<evidence type="ECO:0000256" key="12">
    <source>
        <dbReference type="RuleBase" id="RU363101"/>
    </source>
</evidence>
<evidence type="ECO:0000256" key="3">
    <source>
        <dbReference type="ARBA" id="ARBA00008741"/>
    </source>
</evidence>
<dbReference type="Pfam" id="PF04995">
    <property type="entry name" value="CcmD"/>
    <property type="match status" value="1"/>
</dbReference>
<proteinExistence type="inferred from homology"/>
<dbReference type="InterPro" id="IPR007078">
    <property type="entry name" value="Haem_export_protD_CcmD"/>
</dbReference>
<evidence type="ECO:0000256" key="5">
    <source>
        <dbReference type="ARBA" id="ARBA00022448"/>
    </source>
</evidence>
<dbReference type="RefSeq" id="WP_305750710.1">
    <property type="nucleotide sequence ID" value="NZ_JAUZEE010000009.1"/>
</dbReference>
<feature type="transmembrane region" description="Helical" evidence="12">
    <location>
        <begin position="12"/>
        <end position="31"/>
    </location>
</feature>
<keyword evidence="6 12" id="KW-1003">Cell membrane</keyword>
<evidence type="ECO:0000256" key="10">
    <source>
        <dbReference type="ARBA" id="ARBA00022989"/>
    </source>
</evidence>
<evidence type="ECO:0000256" key="1">
    <source>
        <dbReference type="ARBA" id="ARBA00002442"/>
    </source>
</evidence>
<comment type="function">
    <text evidence="1 12">Required for the export of heme to the periplasm for the biogenesis of c-type cytochromes.</text>
</comment>
<organism evidence="13 14">
    <name type="scientific">Leptothrix discophora</name>
    <dbReference type="NCBI Taxonomy" id="89"/>
    <lineage>
        <taxon>Bacteria</taxon>
        <taxon>Pseudomonadati</taxon>
        <taxon>Pseudomonadota</taxon>
        <taxon>Betaproteobacteria</taxon>
        <taxon>Burkholderiales</taxon>
        <taxon>Sphaerotilaceae</taxon>
        <taxon>Leptothrix</taxon>
    </lineage>
</organism>
<evidence type="ECO:0000256" key="9">
    <source>
        <dbReference type="ARBA" id="ARBA00022748"/>
    </source>
</evidence>
<protein>
    <recommendedName>
        <fullName evidence="4 12">Heme exporter protein D</fullName>
    </recommendedName>
</protein>
<dbReference type="NCBIfam" id="TIGR03141">
    <property type="entry name" value="cytochro_ccmD"/>
    <property type="match status" value="1"/>
</dbReference>